<dbReference type="Proteomes" id="UP001303946">
    <property type="component" value="Chromosome"/>
</dbReference>
<gene>
    <name evidence="1" type="ORF">RXV79_13190</name>
</gene>
<keyword evidence="2" id="KW-1185">Reference proteome</keyword>
<dbReference type="EMBL" id="CP136336">
    <property type="protein sequence ID" value="WOB05877.1"/>
    <property type="molecule type" value="Genomic_DNA"/>
</dbReference>
<dbReference type="RefSeq" id="WP_257824071.1">
    <property type="nucleotide sequence ID" value="NZ_CP136336.1"/>
</dbReference>
<evidence type="ECO:0000313" key="2">
    <source>
        <dbReference type="Proteomes" id="UP001303946"/>
    </source>
</evidence>
<accession>A0ABZ0CSI4</accession>
<name>A0ABZ0CSI4_9BURK</name>
<proteinExistence type="predicted"/>
<organism evidence="1 2">
    <name type="scientific">Piscinibacter gummiphilus</name>
    <dbReference type="NCBI Taxonomy" id="946333"/>
    <lineage>
        <taxon>Bacteria</taxon>
        <taxon>Pseudomonadati</taxon>
        <taxon>Pseudomonadota</taxon>
        <taxon>Betaproteobacteria</taxon>
        <taxon>Burkholderiales</taxon>
        <taxon>Sphaerotilaceae</taxon>
        <taxon>Piscinibacter</taxon>
    </lineage>
</organism>
<protein>
    <submittedName>
        <fullName evidence="1">Uncharacterized protein</fullName>
    </submittedName>
</protein>
<sequence length="123" mass="13306">MDPHRDPDSGLLYVSAPGFHVVAVDQGSDEALNSAVSLVARLRGANPLDIGMLAFDDEVRCPAALVNSLAELSIMVSRSRAESALAKAHVEIARYLDLRKQGDDNMARFMQSMSMAGGRFRTD</sequence>
<evidence type="ECO:0000313" key="1">
    <source>
        <dbReference type="EMBL" id="WOB05877.1"/>
    </source>
</evidence>
<reference evidence="1 2" key="1">
    <citation type="submission" date="2023-10" db="EMBL/GenBank/DDBJ databases">
        <title>Bacteria for the degradation of biodegradable plastic PBAT(Polybutylene adipate terephthalate).</title>
        <authorList>
            <person name="Weon H.-Y."/>
            <person name="Yeon J."/>
        </authorList>
    </citation>
    <scope>NUCLEOTIDE SEQUENCE [LARGE SCALE GENOMIC DNA]</scope>
    <source>
        <strain evidence="1 2">SBD 7-3</strain>
    </source>
</reference>